<dbReference type="EMBL" id="VSRR010102793">
    <property type="protein sequence ID" value="MPC95582.1"/>
    <property type="molecule type" value="Genomic_DNA"/>
</dbReference>
<organism evidence="2 3">
    <name type="scientific">Portunus trituberculatus</name>
    <name type="common">Swimming crab</name>
    <name type="synonym">Neptunus trituberculatus</name>
    <dbReference type="NCBI Taxonomy" id="210409"/>
    <lineage>
        <taxon>Eukaryota</taxon>
        <taxon>Metazoa</taxon>
        <taxon>Ecdysozoa</taxon>
        <taxon>Arthropoda</taxon>
        <taxon>Crustacea</taxon>
        <taxon>Multicrustacea</taxon>
        <taxon>Malacostraca</taxon>
        <taxon>Eumalacostraca</taxon>
        <taxon>Eucarida</taxon>
        <taxon>Decapoda</taxon>
        <taxon>Pleocyemata</taxon>
        <taxon>Brachyura</taxon>
        <taxon>Eubrachyura</taxon>
        <taxon>Portunoidea</taxon>
        <taxon>Portunidae</taxon>
        <taxon>Portuninae</taxon>
        <taxon>Portunus</taxon>
    </lineage>
</organism>
<dbReference type="Proteomes" id="UP000324222">
    <property type="component" value="Unassembled WGS sequence"/>
</dbReference>
<dbReference type="AlphaFoldDB" id="A0A5B7JHK2"/>
<proteinExistence type="predicted"/>
<gene>
    <name evidence="2" type="ORF">E2C01_090800</name>
</gene>
<evidence type="ECO:0000313" key="2">
    <source>
        <dbReference type="EMBL" id="MPC95582.1"/>
    </source>
</evidence>
<comment type="caution">
    <text evidence="2">The sequence shown here is derived from an EMBL/GenBank/DDBJ whole genome shotgun (WGS) entry which is preliminary data.</text>
</comment>
<sequence>MRVQVSVSNSPPLVGSQESHQEKSYKDVFMDGNLSSAFSRRLLHYPLPAFTYSMYKSK</sequence>
<accession>A0A5B7JHK2</accession>
<feature type="compositionally biased region" description="Polar residues" evidence="1">
    <location>
        <begin position="1"/>
        <end position="11"/>
    </location>
</feature>
<protein>
    <submittedName>
        <fullName evidence="2">Uncharacterized protein</fullName>
    </submittedName>
</protein>
<evidence type="ECO:0000313" key="3">
    <source>
        <dbReference type="Proteomes" id="UP000324222"/>
    </source>
</evidence>
<evidence type="ECO:0000256" key="1">
    <source>
        <dbReference type="SAM" id="MobiDB-lite"/>
    </source>
</evidence>
<name>A0A5B7JHK2_PORTR</name>
<feature type="region of interest" description="Disordered" evidence="1">
    <location>
        <begin position="1"/>
        <end position="21"/>
    </location>
</feature>
<reference evidence="2 3" key="1">
    <citation type="submission" date="2019-05" db="EMBL/GenBank/DDBJ databases">
        <title>Another draft genome of Portunus trituberculatus and its Hox gene families provides insights of decapod evolution.</title>
        <authorList>
            <person name="Jeong J.-H."/>
            <person name="Song I."/>
            <person name="Kim S."/>
            <person name="Choi T."/>
            <person name="Kim D."/>
            <person name="Ryu S."/>
            <person name="Kim W."/>
        </authorList>
    </citation>
    <scope>NUCLEOTIDE SEQUENCE [LARGE SCALE GENOMIC DNA]</scope>
    <source>
        <tissue evidence="2">Muscle</tissue>
    </source>
</reference>
<keyword evidence="3" id="KW-1185">Reference proteome</keyword>